<evidence type="ECO:0000256" key="1">
    <source>
        <dbReference type="SAM" id="MobiDB-lite"/>
    </source>
</evidence>
<keyword evidence="2" id="KW-1133">Transmembrane helix</keyword>
<keyword evidence="2" id="KW-0812">Transmembrane</keyword>
<accession>A0A409YS65</accession>
<dbReference type="OrthoDB" id="2637653at2759"/>
<feature type="transmembrane region" description="Helical" evidence="2">
    <location>
        <begin position="86"/>
        <end position="105"/>
    </location>
</feature>
<feature type="transmembrane region" description="Helical" evidence="2">
    <location>
        <begin position="12"/>
        <end position="32"/>
    </location>
</feature>
<gene>
    <name evidence="3" type="ORF">CVT26_010099</name>
</gene>
<organism evidence="3 4">
    <name type="scientific">Gymnopilus dilepis</name>
    <dbReference type="NCBI Taxonomy" id="231916"/>
    <lineage>
        <taxon>Eukaryota</taxon>
        <taxon>Fungi</taxon>
        <taxon>Dikarya</taxon>
        <taxon>Basidiomycota</taxon>
        <taxon>Agaricomycotina</taxon>
        <taxon>Agaricomycetes</taxon>
        <taxon>Agaricomycetidae</taxon>
        <taxon>Agaricales</taxon>
        <taxon>Agaricineae</taxon>
        <taxon>Hymenogastraceae</taxon>
        <taxon>Gymnopilus</taxon>
    </lineage>
</organism>
<protein>
    <submittedName>
        <fullName evidence="3">Uncharacterized protein</fullName>
    </submittedName>
</protein>
<dbReference type="STRING" id="231916.A0A409YS65"/>
<evidence type="ECO:0000313" key="3">
    <source>
        <dbReference type="EMBL" id="PPR05819.1"/>
    </source>
</evidence>
<dbReference type="InParanoid" id="A0A409YS65"/>
<feature type="transmembrane region" description="Helical" evidence="2">
    <location>
        <begin position="125"/>
        <end position="147"/>
    </location>
</feature>
<name>A0A409YS65_9AGAR</name>
<feature type="transmembrane region" description="Helical" evidence="2">
    <location>
        <begin position="52"/>
        <end position="74"/>
    </location>
</feature>
<feature type="transmembrane region" description="Helical" evidence="2">
    <location>
        <begin position="168"/>
        <end position="187"/>
    </location>
</feature>
<dbReference type="Proteomes" id="UP000284706">
    <property type="component" value="Unassembled WGS sequence"/>
</dbReference>
<evidence type="ECO:0000256" key="2">
    <source>
        <dbReference type="SAM" id="Phobius"/>
    </source>
</evidence>
<feature type="transmembrane region" description="Helical" evidence="2">
    <location>
        <begin position="193"/>
        <end position="214"/>
    </location>
</feature>
<feature type="region of interest" description="Disordered" evidence="1">
    <location>
        <begin position="253"/>
        <end position="278"/>
    </location>
</feature>
<proteinExistence type="predicted"/>
<reference evidence="3 4" key="1">
    <citation type="journal article" date="2018" name="Evol. Lett.">
        <title>Horizontal gene cluster transfer increased hallucinogenic mushroom diversity.</title>
        <authorList>
            <person name="Reynolds H.T."/>
            <person name="Vijayakumar V."/>
            <person name="Gluck-Thaler E."/>
            <person name="Korotkin H.B."/>
            <person name="Matheny P.B."/>
            <person name="Slot J.C."/>
        </authorList>
    </citation>
    <scope>NUCLEOTIDE SEQUENCE [LARGE SCALE GENOMIC DNA]</scope>
    <source>
        <strain evidence="3 4">SRW20</strain>
    </source>
</reference>
<dbReference type="EMBL" id="NHYE01000423">
    <property type="protein sequence ID" value="PPR05819.1"/>
    <property type="molecule type" value="Genomic_DNA"/>
</dbReference>
<keyword evidence="4" id="KW-1185">Reference proteome</keyword>
<evidence type="ECO:0000313" key="4">
    <source>
        <dbReference type="Proteomes" id="UP000284706"/>
    </source>
</evidence>
<dbReference type="AlphaFoldDB" id="A0A409YS65"/>
<feature type="compositionally biased region" description="Basic and acidic residues" evidence="1">
    <location>
        <begin position="269"/>
        <end position="278"/>
    </location>
</feature>
<sequence length="293" mass="32972">MHLYRRALSYTKCVYFFIRYIPLLVQISILFIGTELTPHFHFTSHDCFIWQIYQGVAASLIVVTVDTVLILRIHALYHGHPQIRRLVGVFFLMEIVGLAVGLGLALPGITYDNLCLVVAAPGSLIIYGASSILFQIFLFALTVYKFAQAARSGWGDVPLIVLLMRDGSWAFVLLFVVYVGQLGLYALPKDKDPFAGILYGWLLTAFSFSGYRILINLNHLAEETNGSQNRTSNIHRTNTDIQFSTQMFNSERHTCDPENSYELSPISPRGRDASRIGRRTFETSQISTLSLGH</sequence>
<keyword evidence="2" id="KW-0472">Membrane</keyword>
<comment type="caution">
    <text evidence="3">The sequence shown here is derived from an EMBL/GenBank/DDBJ whole genome shotgun (WGS) entry which is preliminary data.</text>
</comment>